<gene>
    <name evidence="1" type="ORF">Pla175_45850</name>
</gene>
<sequence length="191" mass="21601">MKKFDFTSAARSVCVDMTRRIPDLSHIDMERVAVGFRQARKRVMHGIQASLTPLRFEAGSTIGAVRGRKYQCQRIVNPSGVECLYLLNFYLPRFLDLPFEEKLITIVHELWHVGPLFDGDLRRHEGRCYAHGASQQAFDAHAAGLARGWLALDPPESLYAFLTLSFAELVAEFGVVRGDRYPAPKLVPIRD</sequence>
<proteinExistence type="predicted"/>
<dbReference type="AlphaFoldDB" id="A0A518DI73"/>
<dbReference type="KEGG" id="pnd:Pla175_45850"/>
<dbReference type="RefSeq" id="WP_145291023.1">
    <property type="nucleotide sequence ID" value="NZ_CP036291.1"/>
</dbReference>
<evidence type="ECO:0000313" key="2">
    <source>
        <dbReference type="Proteomes" id="UP000317429"/>
    </source>
</evidence>
<dbReference type="Proteomes" id="UP000317429">
    <property type="component" value="Chromosome"/>
</dbReference>
<evidence type="ECO:0008006" key="3">
    <source>
        <dbReference type="Google" id="ProtNLM"/>
    </source>
</evidence>
<name>A0A518DI73_9BACT</name>
<accession>A0A518DI73</accession>
<keyword evidence="2" id="KW-1185">Reference proteome</keyword>
<organism evidence="1 2">
    <name type="scientific">Pirellulimonas nuda</name>
    <dbReference type="NCBI Taxonomy" id="2528009"/>
    <lineage>
        <taxon>Bacteria</taxon>
        <taxon>Pseudomonadati</taxon>
        <taxon>Planctomycetota</taxon>
        <taxon>Planctomycetia</taxon>
        <taxon>Pirellulales</taxon>
        <taxon>Lacipirellulaceae</taxon>
        <taxon>Pirellulimonas</taxon>
    </lineage>
</organism>
<dbReference type="OrthoDB" id="5395677at2"/>
<reference evidence="1 2" key="1">
    <citation type="submission" date="2019-02" db="EMBL/GenBank/DDBJ databases">
        <title>Deep-cultivation of Planctomycetes and their phenomic and genomic characterization uncovers novel biology.</title>
        <authorList>
            <person name="Wiegand S."/>
            <person name="Jogler M."/>
            <person name="Boedeker C."/>
            <person name="Pinto D."/>
            <person name="Vollmers J."/>
            <person name="Rivas-Marin E."/>
            <person name="Kohn T."/>
            <person name="Peeters S.H."/>
            <person name="Heuer A."/>
            <person name="Rast P."/>
            <person name="Oberbeckmann S."/>
            <person name="Bunk B."/>
            <person name="Jeske O."/>
            <person name="Meyerdierks A."/>
            <person name="Storesund J.E."/>
            <person name="Kallscheuer N."/>
            <person name="Luecker S."/>
            <person name="Lage O.M."/>
            <person name="Pohl T."/>
            <person name="Merkel B.J."/>
            <person name="Hornburger P."/>
            <person name="Mueller R.-W."/>
            <person name="Bruemmer F."/>
            <person name="Labrenz M."/>
            <person name="Spormann A.M."/>
            <person name="Op den Camp H."/>
            <person name="Overmann J."/>
            <person name="Amann R."/>
            <person name="Jetten M.S.M."/>
            <person name="Mascher T."/>
            <person name="Medema M.H."/>
            <person name="Devos D.P."/>
            <person name="Kaster A.-K."/>
            <person name="Ovreas L."/>
            <person name="Rohde M."/>
            <person name="Galperin M.Y."/>
            <person name="Jogler C."/>
        </authorList>
    </citation>
    <scope>NUCLEOTIDE SEQUENCE [LARGE SCALE GENOMIC DNA]</scope>
    <source>
        <strain evidence="1 2">Pla175</strain>
    </source>
</reference>
<evidence type="ECO:0000313" key="1">
    <source>
        <dbReference type="EMBL" id="QDU91165.1"/>
    </source>
</evidence>
<protein>
    <recommendedName>
        <fullName evidence="3">Phage metallopeptidase domain-containing protein</fullName>
    </recommendedName>
</protein>
<dbReference type="EMBL" id="CP036291">
    <property type="protein sequence ID" value="QDU91165.1"/>
    <property type="molecule type" value="Genomic_DNA"/>
</dbReference>